<dbReference type="STRING" id="1117707.VQ7734_04876"/>
<evidence type="ECO:0000313" key="3">
    <source>
        <dbReference type="Proteomes" id="UP000184600"/>
    </source>
</evidence>
<organism evidence="2 3">
    <name type="scientific">Vibrio quintilis</name>
    <dbReference type="NCBI Taxonomy" id="1117707"/>
    <lineage>
        <taxon>Bacteria</taxon>
        <taxon>Pseudomonadati</taxon>
        <taxon>Pseudomonadota</taxon>
        <taxon>Gammaproteobacteria</taxon>
        <taxon>Vibrionales</taxon>
        <taxon>Vibrionaceae</taxon>
        <taxon>Vibrio</taxon>
    </lineage>
</organism>
<proteinExistence type="predicted"/>
<dbReference type="Pfam" id="PF13276">
    <property type="entry name" value="HTH_21"/>
    <property type="match status" value="1"/>
</dbReference>
<name>A0A1M7Z2T3_9VIBR</name>
<reference evidence="3" key="1">
    <citation type="submission" date="2016-12" db="EMBL/GenBank/DDBJ databases">
        <authorList>
            <person name="Rodrigo-Torres L."/>
            <person name="Arahal R.D."/>
            <person name="Lucena T."/>
        </authorList>
    </citation>
    <scope>NUCLEOTIDE SEQUENCE [LARGE SCALE GENOMIC DNA]</scope>
</reference>
<dbReference type="PANTHER" id="PTHR46889">
    <property type="entry name" value="TRANSPOSASE INSF FOR INSERTION SEQUENCE IS3B-RELATED"/>
    <property type="match status" value="1"/>
</dbReference>
<dbReference type="PANTHER" id="PTHR46889:SF4">
    <property type="entry name" value="TRANSPOSASE INSO FOR INSERTION SEQUENCE ELEMENT IS911B-RELATED"/>
    <property type="match status" value="1"/>
</dbReference>
<feature type="domain" description="HTH-like" evidence="1">
    <location>
        <begin position="53"/>
        <end position="110"/>
    </location>
</feature>
<keyword evidence="3" id="KW-1185">Reference proteome</keyword>
<evidence type="ECO:0000259" key="1">
    <source>
        <dbReference type="Pfam" id="PF13276"/>
    </source>
</evidence>
<protein>
    <recommendedName>
        <fullName evidence="1">HTH-like domain-containing protein</fullName>
    </recommendedName>
</protein>
<dbReference type="InterPro" id="IPR025948">
    <property type="entry name" value="HTH-like_dom"/>
</dbReference>
<dbReference type="AlphaFoldDB" id="A0A1M7Z2T3"/>
<gene>
    <name evidence="2" type="ORF">VQ7734_04876</name>
</gene>
<dbReference type="InterPro" id="IPR050900">
    <property type="entry name" value="Transposase_IS3/IS150/IS904"/>
</dbReference>
<evidence type="ECO:0000313" key="2">
    <source>
        <dbReference type="EMBL" id="SHO59100.1"/>
    </source>
</evidence>
<sequence length="157" mass="18163">MPAAEIQSRALRKIWSAAENLSDSGTTRHSVRLLCQLFDEYAWRSCAKSKRQRDNELLTGQLKQCWLESGGIYGYRKLHRDLRDLGEQCDINRVHRLMQRAGLRAQVSYRKPRAPSCEQHVVTPNRLERQFDPLAPNTAWVTDITYIKTHGGFSFNC</sequence>
<accession>A0A1M7Z2T3</accession>
<dbReference type="Proteomes" id="UP000184600">
    <property type="component" value="Unassembled WGS sequence"/>
</dbReference>
<dbReference type="EMBL" id="FRFG01000095">
    <property type="protein sequence ID" value="SHO59100.1"/>
    <property type="molecule type" value="Genomic_DNA"/>
</dbReference>